<proteinExistence type="predicted"/>
<reference evidence="1 2" key="1">
    <citation type="submission" date="2016-03" db="EMBL/GenBank/DDBJ databases">
        <title>Trachymyrmex septentrionalis WGS genome.</title>
        <authorList>
            <person name="Nygaard S."/>
            <person name="Hu H."/>
            <person name="Boomsma J."/>
            <person name="Zhang G."/>
        </authorList>
    </citation>
    <scope>NUCLEOTIDE SEQUENCE [LARGE SCALE GENOMIC DNA]</scope>
    <source>
        <strain evidence="1">Tsep2-gDNA-1</strain>
        <tissue evidence="1">Whole body</tissue>
    </source>
</reference>
<protein>
    <submittedName>
        <fullName evidence="1">Uncharacterized protein</fullName>
    </submittedName>
</protein>
<keyword evidence="2" id="KW-1185">Reference proteome</keyword>
<sequence length="93" mass="11385">MYYHDIVGRVRDHIGKASLERHSSQQILFGHRLLPGKVVFSNTRIYNLKLMRRIIDYDWSIFCDLRLYDRYDFYCRARIRNGKKYINFWSFSA</sequence>
<dbReference type="AlphaFoldDB" id="A0A195EYB7"/>
<evidence type="ECO:0000313" key="1">
    <source>
        <dbReference type="EMBL" id="KYN33131.1"/>
    </source>
</evidence>
<accession>A0A195EYB7</accession>
<dbReference type="Proteomes" id="UP000078541">
    <property type="component" value="Unassembled WGS sequence"/>
</dbReference>
<name>A0A195EYB7_9HYME</name>
<organism evidence="1 2">
    <name type="scientific">Trachymyrmex septentrionalis</name>
    <dbReference type="NCBI Taxonomy" id="34720"/>
    <lineage>
        <taxon>Eukaryota</taxon>
        <taxon>Metazoa</taxon>
        <taxon>Ecdysozoa</taxon>
        <taxon>Arthropoda</taxon>
        <taxon>Hexapoda</taxon>
        <taxon>Insecta</taxon>
        <taxon>Pterygota</taxon>
        <taxon>Neoptera</taxon>
        <taxon>Endopterygota</taxon>
        <taxon>Hymenoptera</taxon>
        <taxon>Apocrita</taxon>
        <taxon>Aculeata</taxon>
        <taxon>Formicoidea</taxon>
        <taxon>Formicidae</taxon>
        <taxon>Myrmicinae</taxon>
        <taxon>Trachymyrmex</taxon>
    </lineage>
</organism>
<gene>
    <name evidence="1" type="ORF">ALC56_12608</name>
</gene>
<evidence type="ECO:0000313" key="2">
    <source>
        <dbReference type="Proteomes" id="UP000078541"/>
    </source>
</evidence>
<dbReference type="EMBL" id="KQ981914">
    <property type="protein sequence ID" value="KYN33131.1"/>
    <property type="molecule type" value="Genomic_DNA"/>
</dbReference>